<feature type="transmembrane region" description="Helical" evidence="8">
    <location>
        <begin position="104"/>
        <end position="122"/>
    </location>
</feature>
<dbReference type="Pfam" id="PF01032">
    <property type="entry name" value="FecCD"/>
    <property type="match status" value="1"/>
</dbReference>
<reference evidence="9 10" key="1">
    <citation type="submission" date="2016-03" db="EMBL/GenBank/DDBJ databases">
        <authorList>
            <person name="Ploux O."/>
        </authorList>
    </citation>
    <scope>NUCLEOTIDE SEQUENCE [LARGE SCALE GENOMIC DNA]</scope>
    <source>
        <strain evidence="9 10">R-45363</strain>
    </source>
</reference>
<evidence type="ECO:0000256" key="4">
    <source>
        <dbReference type="ARBA" id="ARBA00022475"/>
    </source>
</evidence>
<keyword evidence="5 8" id="KW-0812">Transmembrane</keyword>
<gene>
    <name evidence="9" type="ORF">A1332_22060</name>
</gene>
<evidence type="ECO:0000256" key="1">
    <source>
        <dbReference type="ARBA" id="ARBA00004651"/>
    </source>
</evidence>
<keyword evidence="3" id="KW-0813">Transport</keyword>
<dbReference type="SUPFAM" id="SSF81345">
    <property type="entry name" value="ABC transporter involved in vitamin B12 uptake, BtuC"/>
    <property type="match status" value="1"/>
</dbReference>
<keyword evidence="6 8" id="KW-1133">Transmembrane helix</keyword>
<dbReference type="FunFam" id="1.10.3470.10:FF:000001">
    <property type="entry name" value="Vitamin B12 ABC transporter permease BtuC"/>
    <property type="match status" value="1"/>
</dbReference>
<evidence type="ECO:0000256" key="7">
    <source>
        <dbReference type="ARBA" id="ARBA00023136"/>
    </source>
</evidence>
<feature type="transmembrane region" description="Helical" evidence="8">
    <location>
        <begin position="72"/>
        <end position="92"/>
    </location>
</feature>
<evidence type="ECO:0000256" key="6">
    <source>
        <dbReference type="ARBA" id="ARBA00022989"/>
    </source>
</evidence>
<feature type="transmembrane region" description="Helical" evidence="8">
    <location>
        <begin position="330"/>
        <end position="347"/>
    </location>
</feature>
<dbReference type="Proteomes" id="UP000078090">
    <property type="component" value="Unassembled WGS sequence"/>
</dbReference>
<dbReference type="GO" id="GO:0022857">
    <property type="term" value="F:transmembrane transporter activity"/>
    <property type="evidence" value="ECO:0007669"/>
    <property type="project" value="InterPro"/>
</dbReference>
<evidence type="ECO:0000256" key="5">
    <source>
        <dbReference type="ARBA" id="ARBA00022692"/>
    </source>
</evidence>
<evidence type="ECO:0000256" key="3">
    <source>
        <dbReference type="ARBA" id="ARBA00022448"/>
    </source>
</evidence>
<dbReference type="AlphaFoldDB" id="A0A177LVI7"/>
<feature type="transmembrane region" description="Helical" evidence="8">
    <location>
        <begin position="167"/>
        <end position="190"/>
    </location>
</feature>
<dbReference type="EMBL" id="LUUG01000124">
    <property type="protein sequence ID" value="OAH97054.1"/>
    <property type="molecule type" value="Genomic_DNA"/>
</dbReference>
<dbReference type="InterPro" id="IPR000522">
    <property type="entry name" value="ABC_transptr_permease_BtuC"/>
</dbReference>
<organism evidence="9 10">
    <name type="scientific">Methylomonas methanica</name>
    <dbReference type="NCBI Taxonomy" id="421"/>
    <lineage>
        <taxon>Bacteria</taxon>
        <taxon>Pseudomonadati</taxon>
        <taxon>Pseudomonadota</taxon>
        <taxon>Gammaproteobacteria</taxon>
        <taxon>Methylococcales</taxon>
        <taxon>Methylococcaceae</taxon>
        <taxon>Methylomonas</taxon>
    </lineage>
</organism>
<evidence type="ECO:0000313" key="9">
    <source>
        <dbReference type="EMBL" id="OAH97054.1"/>
    </source>
</evidence>
<feature type="transmembrane region" description="Helical" evidence="8">
    <location>
        <begin position="259"/>
        <end position="287"/>
    </location>
</feature>
<protein>
    <submittedName>
        <fullName evidence="9">Heme ABC transporter permease</fullName>
    </submittedName>
</protein>
<evidence type="ECO:0000256" key="8">
    <source>
        <dbReference type="SAM" id="Phobius"/>
    </source>
</evidence>
<dbReference type="GO" id="GO:0005886">
    <property type="term" value="C:plasma membrane"/>
    <property type="evidence" value="ECO:0007669"/>
    <property type="project" value="UniProtKB-SubCell"/>
</dbReference>
<name>A0A177LVI7_METMH</name>
<dbReference type="PANTHER" id="PTHR30472">
    <property type="entry name" value="FERRIC ENTEROBACTIN TRANSPORT SYSTEM PERMEASE PROTEIN"/>
    <property type="match status" value="1"/>
</dbReference>
<evidence type="ECO:0000313" key="10">
    <source>
        <dbReference type="Proteomes" id="UP000078090"/>
    </source>
</evidence>
<keyword evidence="7 8" id="KW-0472">Membrane</keyword>
<dbReference type="CDD" id="cd06550">
    <property type="entry name" value="TM_ABC_iron-siderophores_like"/>
    <property type="match status" value="1"/>
</dbReference>
<comment type="subcellular location">
    <subcellularLocation>
        <location evidence="1">Cell membrane</location>
        <topology evidence="1">Multi-pass membrane protein</topology>
    </subcellularLocation>
</comment>
<evidence type="ECO:0000256" key="2">
    <source>
        <dbReference type="ARBA" id="ARBA00007935"/>
    </source>
</evidence>
<proteinExistence type="inferred from homology"/>
<sequence>MGQRLNAFERRRAAVLVGLGLLLILISLLSLGRGAVAISPGQAGAILAKLLGIDLPWTYANEQRAVLLSIRAPRLLMGLLVGAALAVSGTAMQGLFRNPLADPALIGISSGAALAVVAVIVLQTSVFAIPSQLLGRYLLPVAAIVGGFAVSWLVYRIASSSDRVDVGSLLLAGIAINALAGSATGLLVYVANDDQLRTLTFWSMGSLNGIAWADVTLAAPFLLLNLLLLALLADAMNALLLGEAEADHLGFPVERVKTAVIALVAFGVGTAVALTGVIGFVGLVVPHLLRLALGPDHRWLLPGSALLGALLLLCADYLARSLAAPAEVPIGIITGVLGSPFFLWLLFRQKIMGRS</sequence>
<feature type="transmembrane region" description="Helical" evidence="8">
    <location>
        <begin position="211"/>
        <end position="233"/>
    </location>
</feature>
<keyword evidence="4" id="KW-1003">Cell membrane</keyword>
<dbReference type="GO" id="GO:0033214">
    <property type="term" value="P:siderophore-iron import into cell"/>
    <property type="evidence" value="ECO:0007669"/>
    <property type="project" value="TreeGrafter"/>
</dbReference>
<comment type="caution">
    <text evidence="9">The sequence shown here is derived from an EMBL/GenBank/DDBJ whole genome shotgun (WGS) entry which is preliminary data.</text>
</comment>
<dbReference type="PANTHER" id="PTHR30472:SF25">
    <property type="entry name" value="ABC TRANSPORTER PERMEASE PROTEIN MJ0876-RELATED"/>
    <property type="match status" value="1"/>
</dbReference>
<dbReference type="InterPro" id="IPR037294">
    <property type="entry name" value="ABC_BtuC-like"/>
</dbReference>
<feature type="transmembrane region" description="Helical" evidence="8">
    <location>
        <begin position="134"/>
        <end position="155"/>
    </location>
</feature>
<comment type="similarity">
    <text evidence="2">Belongs to the binding-protein-dependent transport system permease family. FecCD subfamily.</text>
</comment>
<accession>A0A177LVI7</accession>
<dbReference type="Gene3D" id="1.10.3470.10">
    <property type="entry name" value="ABC transporter involved in vitamin B12 uptake, BtuC"/>
    <property type="match status" value="1"/>
</dbReference>